<dbReference type="GO" id="GO:0008270">
    <property type="term" value="F:zinc ion binding"/>
    <property type="evidence" value="ECO:0007669"/>
    <property type="project" value="UniProtKB-KW"/>
</dbReference>
<dbReference type="InterPro" id="IPR025476">
    <property type="entry name" value="Helitron_helicase-like"/>
</dbReference>
<dbReference type="Pfam" id="PF05970">
    <property type="entry name" value="PIF1"/>
    <property type="match status" value="1"/>
</dbReference>
<keyword evidence="6" id="KW-0378">Hydrolase</keyword>
<keyword evidence="6" id="KW-0067">ATP-binding</keyword>
<dbReference type="AlphaFoldDB" id="A0A8T3AM47"/>
<dbReference type="EC" id="5.6.2.3" evidence="6"/>
<comment type="similarity">
    <text evidence="6">Belongs to the helicase family.</text>
</comment>
<dbReference type="Pfam" id="PF14214">
    <property type="entry name" value="Helitron_like_N"/>
    <property type="match status" value="1"/>
</dbReference>
<keyword evidence="6" id="KW-0234">DNA repair</keyword>
<evidence type="ECO:0000256" key="7">
    <source>
        <dbReference type="SAM" id="Phobius"/>
    </source>
</evidence>
<comment type="similarity">
    <text evidence="1">Belongs to the replication factor A protein 1 family.</text>
</comment>
<evidence type="ECO:0000256" key="3">
    <source>
        <dbReference type="ARBA" id="ARBA00022771"/>
    </source>
</evidence>
<dbReference type="GO" id="GO:0003677">
    <property type="term" value="F:DNA binding"/>
    <property type="evidence" value="ECO:0007669"/>
    <property type="project" value="UniProtKB-KW"/>
</dbReference>
<dbReference type="PANTHER" id="PTHR10492:SF94">
    <property type="entry name" value="ATP-DEPENDENT DNA HELICASE"/>
    <property type="match status" value="1"/>
</dbReference>
<dbReference type="SMR" id="A0A8T3AM47"/>
<evidence type="ECO:0000313" key="10">
    <source>
        <dbReference type="EMBL" id="KAI0497088.1"/>
    </source>
</evidence>
<organism evidence="10 11">
    <name type="scientific">Dendrobium nobile</name>
    <name type="common">Orchid</name>
    <dbReference type="NCBI Taxonomy" id="94219"/>
    <lineage>
        <taxon>Eukaryota</taxon>
        <taxon>Viridiplantae</taxon>
        <taxon>Streptophyta</taxon>
        <taxon>Embryophyta</taxon>
        <taxon>Tracheophyta</taxon>
        <taxon>Spermatophyta</taxon>
        <taxon>Magnoliopsida</taxon>
        <taxon>Liliopsida</taxon>
        <taxon>Asparagales</taxon>
        <taxon>Orchidaceae</taxon>
        <taxon>Epidendroideae</taxon>
        <taxon>Malaxideae</taxon>
        <taxon>Dendrobiinae</taxon>
        <taxon>Dendrobium</taxon>
    </lineage>
</organism>
<dbReference type="SUPFAM" id="SSF52540">
    <property type="entry name" value="P-loop containing nucleoside triphosphate hydrolases"/>
    <property type="match status" value="1"/>
</dbReference>
<comment type="catalytic activity">
    <reaction evidence="6">
        <text>ATP + H2O = ADP + phosphate + H(+)</text>
        <dbReference type="Rhea" id="RHEA:13065"/>
        <dbReference type="ChEBI" id="CHEBI:15377"/>
        <dbReference type="ChEBI" id="CHEBI:15378"/>
        <dbReference type="ChEBI" id="CHEBI:30616"/>
        <dbReference type="ChEBI" id="CHEBI:43474"/>
        <dbReference type="ChEBI" id="CHEBI:456216"/>
        <dbReference type="EC" id="5.6.2.3"/>
    </reaction>
</comment>
<dbReference type="GO" id="GO:0016787">
    <property type="term" value="F:hydrolase activity"/>
    <property type="evidence" value="ECO:0007669"/>
    <property type="project" value="UniProtKB-KW"/>
</dbReference>
<feature type="transmembrane region" description="Helical" evidence="7">
    <location>
        <begin position="716"/>
        <end position="741"/>
    </location>
</feature>
<dbReference type="Gene3D" id="2.40.50.140">
    <property type="entry name" value="Nucleic acid-binding proteins"/>
    <property type="match status" value="1"/>
</dbReference>
<comment type="cofactor">
    <cofactor evidence="6">
        <name>Mg(2+)</name>
        <dbReference type="ChEBI" id="CHEBI:18420"/>
    </cofactor>
</comment>
<evidence type="ECO:0000256" key="2">
    <source>
        <dbReference type="ARBA" id="ARBA00022723"/>
    </source>
</evidence>
<feature type="domain" description="DNA helicase Pif1-like DEAD-box helicase" evidence="8">
    <location>
        <begin position="291"/>
        <end position="497"/>
    </location>
</feature>
<evidence type="ECO:0000256" key="6">
    <source>
        <dbReference type="RuleBase" id="RU363044"/>
    </source>
</evidence>
<reference evidence="10" key="1">
    <citation type="journal article" date="2022" name="Front. Genet.">
        <title>Chromosome-Scale Assembly of the Dendrobium nobile Genome Provides Insights Into the Molecular Mechanism of the Biosynthesis of the Medicinal Active Ingredient of Dendrobium.</title>
        <authorList>
            <person name="Xu Q."/>
            <person name="Niu S.-C."/>
            <person name="Li K.-L."/>
            <person name="Zheng P.-J."/>
            <person name="Zhang X.-J."/>
            <person name="Jia Y."/>
            <person name="Liu Y."/>
            <person name="Niu Y.-X."/>
            <person name="Yu L.-H."/>
            <person name="Chen D.-F."/>
            <person name="Zhang G.-Q."/>
        </authorList>
    </citation>
    <scope>NUCLEOTIDE SEQUENCE</scope>
    <source>
        <tissue evidence="10">Leaf</tissue>
    </source>
</reference>
<dbReference type="GO" id="GO:0000723">
    <property type="term" value="P:telomere maintenance"/>
    <property type="evidence" value="ECO:0007669"/>
    <property type="project" value="InterPro"/>
</dbReference>
<dbReference type="SUPFAM" id="SSF50249">
    <property type="entry name" value="Nucleic acid-binding proteins"/>
    <property type="match status" value="1"/>
</dbReference>
<keyword evidence="3" id="KW-0863">Zinc-finger</keyword>
<keyword evidence="6" id="KW-0347">Helicase</keyword>
<evidence type="ECO:0000256" key="1">
    <source>
        <dbReference type="ARBA" id="ARBA00005690"/>
    </source>
</evidence>
<protein>
    <recommendedName>
        <fullName evidence="6">ATP-dependent DNA helicase</fullName>
        <ecNumber evidence="6">5.6.2.3</ecNumber>
    </recommendedName>
</protein>
<dbReference type="OrthoDB" id="7692063at2759"/>
<dbReference type="GO" id="GO:0043139">
    <property type="term" value="F:5'-3' DNA helicase activity"/>
    <property type="evidence" value="ECO:0007669"/>
    <property type="project" value="UniProtKB-EC"/>
</dbReference>
<keyword evidence="7" id="KW-0472">Membrane</keyword>
<dbReference type="GO" id="GO:0006281">
    <property type="term" value="P:DNA repair"/>
    <property type="evidence" value="ECO:0007669"/>
    <property type="project" value="UniProtKB-KW"/>
</dbReference>
<keyword evidence="6" id="KW-0547">Nucleotide-binding</keyword>
<dbReference type="FunFam" id="2.40.50.140:FF:000041">
    <property type="entry name" value="Replication protein A subunit"/>
    <property type="match status" value="1"/>
</dbReference>
<dbReference type="PANTHER" id="PTHR10492">
    <property type="match status" value="1"/>
</dbReference>
<keyword evidence="7" id="KW-0812">Transmembrane</keyword>
<proteinExistence type="inferred from homology"/>
<feature type="domain" description="Helitron helicase-like" evidence="9">
    <location>
        <begin position="32"/>
        <end position="169"/>
    </location>
</feature>
<evidence type="ECO:0000259" key="8">
    <source>
        <dbReference type="Pfam" id="PF05970"/>
    </source>
</evidence>
<keyword evidence="11" id="KW-1185">Reference proteome</keyword>
<evidence type="ECO:0000313" key="11">
    <source>
        <dbReference type="Proteomes" id="UP000829196"/>
    </source>
</evidence>
<keyword evidence="6" id="KW-0233">DNA recombination</keyword>
<dbReference type="EMBL" id="JAGYWB010000016">
    <property type="protein sequence ID" value="KAI0497088.1"/>
    <property type="molecule type" value="Genomic_DNA"/>
</dbReference>
<evidence type="ECO:0000256" key="4">
    <source>
        <dbReference type="ARBA" id="ARBA00022833"/>
    </source>
</evidence>
<dbReference type="InterPro" id="IPR010285">
    <property type="entry name" value="DNA_helicase_pif1-like_DEAD"/>
</dbReference>
<dbReference type="GO" id="GO:0006310">
    <property type="term" value="P:DNA recombination"/>
    <property type="evidence" value="ECO:0007669"/>
    <property type="project" value="UniProtKB-KW"/>
</dbReference>
<keyword evidence="4" id="KW-0862">Zinc</keyword>
<comment type="caution">
    <text evidence="10">The sequence shown here is derived from an EMBL/GenBank/DDBJ whole genome shotgun (WGS) entry which is preliminary data.</text>
</comment>
<gene>
    <name evidence="10" type="ORF">KFK09_023416</name>
</gene>
<name>A0A8T3AM47_DENNO</name>
<keyword evidence="2" id="KW-0479">Metal-binding</keyword>
<keyword evidence="6" id="KW-0227">DNA damage</keyword>
<dbReference type="GO" id="GO:0005524">
    <property type="term" value="F:ATP binding"/>
    <property type="evidence" value="ECO:0007669"/>
    <property type="project" value="UniProtKB-KW"/>
</dbReference>
<keyword evidence="7" id="KW-1133">Transmembrane helix</keyword>
<dbReference type="Proteomes" id="UP000829196">
    <property type="component" value="Unassembled WGS sequence"/>
</dbReference>
<evidence type="ECO:0000259" key="9">
    <source>
        <dbReference type="Pfam" id="PF14214"/>
    </source>
</evidence>
<evidence type="ECO:0000256" key="5">
    <source>
        <dbReference type="ARBA" id="ARBA00023125"/>
    </source>
</evidence>
<dbReference type="InterPro" id="IPR012340">
    <property type="entry name" value="NA-bd_OB-fold"/>
</dbReference>
<sequence>MQDYFNLNLLHFAVIMESIKRTSKERVSCREYYSYKLQIREHEKSVILYAGRLLHQYVVDMYVKIETSRLDFYKQNQHTIRSDLYKGIIDSVAAGETQSNNTGKRIILPPSFIGGPRDMRRRYLDAMALCQRFGKPDLFITMTCNPDWQEIKNELKPGQTAQDRPDLTTHCLNDASNYQMPNALRQLFAILLIYCEPTNVLQLWNEYYTDLSHDYQAIKDISYDDCVSKTLLDINLFLERMGRSIDDFDLPELPHVQEIFHDLNDELNNREISEERNVITPAEDLNIIHTLNSNQKNAFEEIINRVNQKRHGIFFIDGPGGTGKTYLYRAILSTLRNEGHIAIATATSGVAASILPGGRTAHSRFKIPINSTETTLCAITKQSGLAQLLKQSSIILWDEAPMVKRTAIETLDRTMKDIMNSSISFGGKVIVFGGDFRQVLPVVRRASRSETISYSMVKSYLWEDIEVFKLKENMRARTDHLFSEFILRIGNGDEEEIEDGLVHIPNEMMIEYSNNEASEHSLICTIFPSLCENFSSSEYIMERLNLMESSNLIKSLSLNQRYWSITAVINQIDAVKMFKSGQGKIQKLTLMDKEGSKIYAIMFNETIDKFHNMLQIGKTYIFSNGQIKAINKDFYNVNENFEIILNSISEIQVAITDDIEPVTNNLSVIEDIKSNPNSPSDIILLVLNVSEVRVIYRQTDKKKFVKRDLQVVDLRYVIHIILYFFKNILLFIILCFLFLIGQKFVLLLYGKDWQQLKVNNWRIQEMIKQSF</sequence>
<keyword evidence="5" id="KW-0238">DNA-binding</keyword>
<dbReference type="InterPro" id="IPR027417">
    <property type="entry name" value="P-loop_NTPase"/>
</dbReference>
<dbReference type="Gene3D" id="3.40.50.300">
    <property type="entry name" value="P-loop containing nucleotide triphosphate hydrolases"/>
    <property type="match status" value="1"/>
</dbReference>
<dbReference type="CDD" id="cd04474">
    <property type="entry name" value="RPA1_DBD_A"/>
    <property type="match status" value="1"/>
</dbReference>
<accession>A0A8T3AM47</accession>